<feature type="binding site" evidence="7">
    <location>
        <position position="171"/>
    </location>
    <ligand>
        <name>S-adenosyl-L-methionine</name>
        <dbReference type="ChEBI" id="CHEBI:59789"/>
    </ligand>
</feature>
<dbReference type="PANTHER" id="PTHR13563:SF13">
    <property type="entry name" value="TRNA METHYLTRANSFERASE 10 HOMOLOG A"/>
    <property type="match status" value="1"/>
</dbReference>
<feature type="binding site" evidence="7">
    <location>
        <position position="217"/>
    </location>
    <ligand>
        <name>S-adenosyl-L-methionine</name>
        <dbReference type="ChEBI" id="CHEBI:59789"/>
    </ligand>
</feature>
<proteinExistence type="predicted"/>
<evidence type="ECO:0000256" key="3">
    <source>
        <dbReference type="ARBA" id="ARBA00022679"/>
    </source>
</evidence>
<dbReference type="InterPro" id="IPR007356">
    <property type="entry name" value="tRNA_m1G_MeTrfase_euk"/>
</dbReference>
<dbReference type="GO" id="GO:0002939">
    <property type="term" value="P:tRNA N1-guanine methylation"/>
    <property type="evidence" value="ECO:0007669"/>
    <property type="project" value="TreeGrafter"/>
</dbReference>
<feature type="compositionally biased region" description="Basic and acidic residues" evidence="8">
    <location>
        <begin position="39"/>
        <end position="51"/>
    </location>
</feature>
<feature type="domain" description="SAM-dependent MTase TRM10-type" evidence="9">
    <location>
        <begin position="74"/>
        <end position="264"/>
    </location>
</feature>
<organism evidence="10 11">
    <name type="scientific">Acropora cervicornis</name>
    <name type="common">Staghorn coral</name>
    <dbReference type="NCBI Taxonomy" id="6130"/>
    <lineage>
        <taxon>Eukaryota</taxon>
        <taxon>Metazoa</taxon>
        <taxon>Cnidaria</taxon>
        <taxon>Anthozoa</taxon>
        <taxon>Hexacorallia</taxon>
        <taxon>Scleractinia</taxon>
        <taxon>Astrocoeniina</taxon>
        <taxon>Acroporidae</taxon>
        <taxon>Acropora</taxon>
    </lineage>
</organism>
<feature type="active site" description="Proton acceptor" evidence="6">
    <location>
        <position position="195"/>
    </location>
</feature>
<keyword evidence="11" id="KW-1185">Reference proteome</keyword>
<comment type="catalytic activity">
    <reaction evidence="5">
        <text>guanosine(9) in tRNA + S-adenosyl-L-methionine = N(1)-methylguanosine(9) in tRNA + S-adenosyl-L-homocysteine + H(+)</text>
        <dbReference type="Rhea" id="RHEA:43156"/>
        <dbReference type="Rhea" id="RHEA-COMP:10367"/>
        <dbReference type="Rhea" id="RHEA-COMP:10368"/>
        <dbReference type="ChEBI" id="CHEBI:15378"/>
        <dbReference type="ChEBI" id="CHEBI:57856"/>
        <dbReference type="ChEBI" id="CHEBI:59789"/>
        <dbReference type="ChEBI" id="CHEBI:73542"/>
        <dbReference type="ChEBI" id="CHEBI:74269"/>
        <dbReference type="EC" id="2.1.1.221"/>
    </reaction>
</comment>
<dbReference type="Gene3D" id="3.40.1280.30">
    <property type="match status" value="1"/>
</dbReference>
<dbReference type="GO" id="GO:0000049">
    <property type="term" value="F:tRNA binding"/>
    <property type="evidence" value="ECO:0007669"/>
    <property type="project" value="TreeGrafter"/>
</dbReference>
<dbReference type="PROSITE" id="PS51675">
    <property type="entry name" value="SAM_MT_TRM10"/>
    <property type="match status" value="1"/>
</dbReference>
<dbReference type="EMBL" id="JARQWQ010000013">
    <property type="protein sequence ID" value="KAK2568109.1"/>
    <property type="molecule type" value="Genomic_DNA"/>
</dbReference>
<dbReference type="PIRSF" id="PIRSF016323">
    <property type="entry name" value="tRNA_m1G_mtfrase_met"/>
    <property type="match status" value="1"/>
</dbReference>
<sequence>MEGDRPNSENEQLVMSKKQRKRLEKHKLFLERRKIKRQEKRERKKEEKRNLQQEGDAEEGSQKVNPGLSGPFPKKFKSMNSEDASSLRVAIDLSFEDLMSERDLQKLLKQVQRVYSVNRRAQHPVQLYLTSFGDKVKSKLDEIKCNYQHWDIYIKTELYSQVFAAEEIVYLTSDSSNVLKEIDQSKAYIIGGLVDHNHRKGLCYQLAVERGIAHAQLPITEFVQLNSRRVLTVNHVFEILMHFTESKDWKDAFYKVLPARKVVSEKKGDKGKEGNTEDVIEAGEELDEIQQEASQ</sequence>
<feature type="binding site" evidence="7">
    <location>
        <position position="191"/>
    </location>
    <ligand>
        <name>S-adenosyl-L-methionine</name>
        <dbReference type="ChEBI" id="CHEBI:59789"/>
    </ligand>
</feature>
<keyword evidence="4" id="KW-0949">S-adenosyl-L-methionine</keyword>
<feature type="compositionally biased region" description="Acidic residues" evidence="8">
    <location>
        <begin position="276"/>
        <end position="295"/>
    </location>
</feature>
<feature type="binding site" evidence="7">
    <location>
        <position position="203"/>
    </location>
    <ligand>
        <name>S-adenosyl-L-methionine</name>
        <dbReference type="ChEBI" id="CHEBI:59789"/>
    </ligand>
</feature>
<accession>A0AAD9QV93</accession>
<feature type="region of interest" description="Disordered" evidence="8">
    <location>
        <begin position="1"/>
        <end position="79"/>
    </location>
</feature>
<name>A0AAD9QV93_ACRCE</name>
<evidence type="ECO:0000313" key="10">
    <source>
        <dbReference type="EMBL" id="KAK2568109.1"/>
    </source>
</evidence>
<gene>
    <name evidence="10" type="ORF">P5673_008043</name>
</gene>
<evidence type="ECO:0000256" key="1">
    <source>
        <dbReference type="ARBA" id="ARBA00012797"/>
    </source>
</evidence>
<evidence type="ECO:0000256" key="4">
    <source>
        <dbReference type="ARBA" id="ARBA00022691"/>
    </source>
</evidence>
<evidence type="ECO:0000256" key="2">
    <source>
        <dbReference type="ARBA" id="ARBA00022603"/>
    </source>
</evidence>
<reference evidence="10" key="2">
    <citation type="journal article" date="2023" name="Science">
        <title>Genomic signatures of disease resistance in endangered staghorn corals.</title>
        <authorList>
            <person name="Vollmer S.V."/>
            <person name="Selwyn J.D."/>
            <person name="Despard B.A."/>
            <person name="Roesel C.L."/>
        </authorList>
    </citation>
    <scope>NUCLEOTIDE SEQUENCE</scope>
    <source>
        <strain evidence="10">K2</strain>
    </source>
</reference>
<evidence type="ECO:0000256" key="7">
    <source>
        <dbReference type="PIRSR" id="PIRSR016323-2"/>
    </source>
</evidence>
<evidence type="ECO:0000256" key="6">
    <source>
        <dbReference type="PIRSR" id="PIRSR016323-1"/>
    </source>
</evidence>
<dbReference type="InterPro" id="IPR028564">
    <property type="entry name" value="MT_TRM10-typ"/>
</dbReference>
<dbReference type="AlphaFoldDB" id="A0AAD9QV93"/>
<evidence type="ECO:0000256" key="5">
    <source>
        <dbReference type="ARBA" id="ARBA00048434"/>
    </source>
</evidence>
<feature type="region of interest" description="Disordered" evidence="8">
    <location>
        <begin position="265"/>
        <end position="295"/>
    </location>
</feature>
<dbReference type="CDD" id="cd18101">
    <property type="entry name" value="Trm10euk_A"/>
    <property type="match status" value="1"/>
</dbReference>
<keyword evidence="3" id="KW-0808">Transferase</keyword>
<reference evidence="10" key="1">
    <citation type="journal article" date="2023" name="G3 (Bethesda)">
        <title>Whole genome assembly and annotation of the endangered Caribbean coral Acropora cervicornis.</title>
        <authorList>
            <person name="Selwyn J.D."/>
            <person name="Vollmer S.V."/>
        </authorList>
    </citation>
    <scope>NUCLEOTIDE SEQUENCE</scope>
    <source>
        <strain evidence="10">K2</strain>
    </source>
</reference>
<protein>
    <recommendedName>
        <fullName evidence="1">tRNA (guanine(9)-N(1))-methyltransferase</fullName>
        <ecNumber evidence="1">2.1.1.221</ecNumber>
    </recommendedName>
</protein>
<dbReference type="PANTHER" id="PTHR13563">
    <property type="entry name" value="TRNA (GUANINE-9-) METHYLTRANSFERASE"/>
    <property type="match status" value="1"/>
</dbReference>
<comment type="caution">
    <text evidence="10">The sequence shown here is derived from an EMBL/GenBank/DDBJ whole genome shotgun (WGS) entry which is preliminary data.</text>
</comment>
<feature type="compositionally biased region" description="Basic and acidic residues" evidence="8">
    <location>
        <begin position="265"/>
        <end position="275"/>
    </location>
</feature>
<dbReference type="GO" id="GO:0005654">
    <property type="term" value="C:nucleoplasm"/>
    <property type="evidence" value="ECO:0007669"/>
    <property type="project" value="TreeGrafter"/>
</dbReference>
<dbReference type="Proteomes" id="UP001249851">
    <property type="component" value="Unassembled WGS sequence"/>
</dbReference>
<evidence type="ECO:0000313" key="11">
    <source>
        <dbReference type="Proteomes" id="UP001249851"/>
    </source>
</evidence>
<dbReference type="InterPro" id="IPR038459">
    <property type="entry name" value="MT_TRM10-typ_sf"/>
</dbReference>
<dbReference type="EC" id="2.1.1.221" evidence="1"/>
<dbReference type="InterPro" id="IPR016653">
    <property type="entry name" value="TRM10/TRM10A"/>
</dbReference>
<keyword evidence="2 10" id="KW-0489">Methyltransferase</keyword>
<dbReference type="GO" id="GO:0052905">
    <property type="term" value="F:tRNA (guanosine(9)-N1)-methyltransferase activity"/>
    <property type="evidence" value="ECO:0007669"/>
    <property type="project" value="UniProtKB-EC"/>
</dbReference>
<dbReference type="FunFam" id="3.40.1280.30:FF:000001">
    <property type="entry name" value="tRNA methyltransferase 10 homolog A"/>
    <property type="match status" value="1"/>
</dbReference>
<evidence type="ECO:0000256" key="8">
    <source>
        <dbReference type="SAM" id="MobiDB-lite"/>
    </source>
</evidence>
<evidence type="ECO:0000259" key="9">
    <source>
        <dbReference type="PROSITE" id="PS51675"/>
    </source>
</evidence>